<dbReference type="AlphaFoldDB" id="A0A177HL59"/>
<evidence type="ECO:0000256" key="1">
    <source>
        <dbReference type="ARBA" id="ARBA00001974"/>
    </source>
</evidence>
<dbReference type="OrthoDB" id="8670884at2"/>
<organism evidence="5 6">
    <name type="scientific">Streptomyces jeddahensis</name>
    <dbReference type="NCBI Taxonomy" id="1716141"/>
    <lineage>
        <taxon>Bacteria</taxon>
        <taxon>Bacillati</taxon>
        <taxon>Actinomycetota</taxon>
        <taxon>Actinomycetes</taxon>
        <taxon>Kitasatosporales</taxon>
        <taxon>Streptomycetaceae</taxon>
        <taxon>Streptomyces</taxon>
    </lineage>
</organism>
<keyword evidence="5" id="KW-0560">Oxidoreductase</keyword>
<reference evidence="5 6" key="1">
    <citation type="submission" date="2015-12" db="EMBL/GenBank/DDBJ databases">
        <title>Genome sequence of Streptomyces sp. G25.</title>
        <authorList>
            <person name="Poehlein A."/>
            <person name="Roettig A."/>
            <person name="Hiessl S."/>
            <person name="Hauschild P."/>
            <person name="Schauer J."/>
            <person name="Madkour M.H."/>
            <person name="Al-Ansari A.M."/>
            <person name="Almakishah N.H."/>
            <person name="Steinbuechel A."/>
            <person name="Daniel R."/>
        </authorList>
    </citation>
    <scope>NUCLEOTIDE SEQUENCE [LARGE SCALE GENOMIC DNA]</scope>
    <source>
        <strain evidence="6">G25(2015)</strain>
    </source>
</reference>
<comment type="cofactor">
    <cofactor evidence="1">
        <name>FAD</name>
        <dbReference type="ChEBI" id="CHEBI:57692"/>
    </cofactor>
</comment>
<dbReference type="Pfam" id="PF01494">
    <property type="entry name" value="FAD_binding_3"/>
    <property type="match status" value="1"/>
</dbReference>
<dbReference type="PANTHER" id="PTHR43004:SF19">
    <property type="entry name" value="BINDING MONOOXYGENASE, PUTATIVE (JCVI)-RELATED"/>
    <property type="match status" value="1"/>
</dbReference>
<dbReference type="PATRIC" id="fig|1716141.3.peg.5154"/>
<dbReference type="Proteomes" id="UP000077381">
    <property type="component" value="Unassembled WGS sequence"/>
</dbReference>
<dbReference type="SUPFAM" id="SSF51905">
    <property type="entry name" value="FAD/NAD(P)-binding domain"/>
    <property type="match status" value="1"/>
</dbReference>
<comment type="caution">
    <text evidence="5">The sequence shown here is derived from an EMBL/GenBank/DDBJ whole genome shotgun (WGS) entry which is preliminary data.</text>
</comment>
<dbReference type="GO" id="GO:0071949">
    <property type="term" value="F:FAD binding"/>
    <property type="evidence" value="ECO:0007669"/>
    <property type="project" value="InterPro"/>
</dbReference>
<dbReference type="InterPro" id="IPR036188">
    <property type="entry name" value="FAD/NAD-bd_sf"/>
</dbReference>
<feature type="domain" description="FAD-binding" evidence="4">
    <location>
        <begin position="5"/>
        <end position="360"/>
    </location>
</feature>
<dbReference type="Gene3D" id="3.30.9.10">
    <property type="entry name" value="D-Amino Acid Oxidase, subunit A, domain 2"/>
    <property type="match status" value="1"/>
</dbReference>
<evidence type="ECO:0000313" key="5">
    <source>
        <dbReference type="EMBL" id="OAH11742.1"/>
    </source>
</evidence>
<gene>
    <name evidence="5" type="primary">tfdB_1</name>
    <name evidence="5" type="ORF">STSP_49110</name>
</gene>
<dbReference type="PANTHER" id="PTHR43004">
    <property type="entry name" value="TRK SYSTEM POTASSIUM UPTAKE PROTEIN"/>
    <property type="match status" value="1"/>
</dbReference>
<keyword evidence="3" id="KW-0274">FAD</keyword>
<name>A0A177HL59_9ACTN</name>
<keyword evidence="6" id="KW-1185">Reference proteome</keyword>
<dbReference type="EC" id="1.14.13.20" evidence="5"/>
<dbReference type="Gene3D" id="3.40.30.120">
    <property type="match status" value="1"/>
</dbReference>
<dbReference type="PRINTS" id="PR00420">
    <property type="entry name" value="RNGMNOXGNASE"/>
</dbReference>
<dbReference type="Pfam" id="PF21274">
    <property type="entry name" value="Rng_hyd_C"/>
    <property type="match status" value="1"/>
</dbReference>
<dbReference type="InterPro" id="IPR050641">
    <property type="entry name" value="RIFMO-like"/>
</dbReference>
<protein>
    <submittedName>
        <fullName evidence="5">2,4-dichlorophenol 6-monooxygenase</fullName>
        <ecNumber evidence="5">1.14.13.20</ecNumber>
    </submittedName>
</protein>
<evidence type="ECO:0000256" key="2">
    <source>
        <dbReference type="ARBA" id="ARBA00022630"/>
    </source>
</evidence>
<dbReference type="InterPro" id="IPR002938">
    <property type="entry name" value="FAD-bd"/>
</dbReference>
<evidence type="ECO:0000313" key="6">
    <source>
        <dbReference type="Proteomes" id="UP000077381"/>
    </source>
</evidence>
<sequence>MQETYDVVVIGAGPVGLATALQLGRRGVATLLVERRDTLSHHPKAGGIHARTMEIFRQWGVADAIREAGRGVLPPSASGPTGFGWMTRLSGTEIGRISFGASAEDRVRFARHSPEFACGCGQDLYEPILLAEVHNHPAVTVRFGLRATVVEQDDVSVLVALDDPGADTRIGTVKARYVVACDGVRSPTRRTLGIGEQGEPAFGNSINVRFRADLERHRGGRRYGLFWVINPETQGAFGWRRRQNEWTYNFEAAPGEDPATYTAERCVEIVRQGIGDPDIEVDIVSILHWKHDQAVSDSWRAGRVLLAGDSAHRFPPHGGFGMNSGVQDSVNLVWKLQLVLQGLADKSLLDSYQEERKPVALFNGEQCLLNTKRMEETGWLLPDATSIAQIEDPGPAGQAVRDRIAAAIPRQREQFYSHGQQFGTIYASRAVIDDGTEPELSTISEYRMTGQPGARAPHLWLRAADGSEISTIDLFYDGFVLLHRGDRQEWSAAARAVTRATGVLIDGHAIGPGGQWFERNDQPRFTDLYGIETSGAVLVRPDGHVGFRSVKGEPDPTVALADAVRRLLGKHSRQAPSPIRRKA</sequence>
<accession>A0A177HL59</accession>
<proteinExistence type="predicted"/>
<dbReference type="STRING" id="1716141.STSP_49110"/>
<dbReference type="EMBL" id="LOHS01000102">
    <property type="protein sequence ID" value="OAH11742.1"/>
    <property type="molecule type" value="Genomic_DNA"/>
</dbReference>
<dbReference type="GO" id="GO:0018666">
    <property type="term" value="F:2,4-dichlorophenol 6-monooxygenase activity"/>
    <property type="evidence" value="ECO:0007669"/>
    <property type="project" value="UniProtKB-EC"/>
</dbReference>
<keyword evidence="5" id="KW-0503">Monooxygenase</keyword>
<dbReference type="Gene3D" id="3.50.50.60">
    <property type="entry name" value="FAD/NAD(P)-binding domain"/>
    <property type="match status" value="1"/>
</dbReference>
<evidence type="ECO:0000259" key="4">
    <source>
        <dbReference type="Pfam" id="PF01494"/>
    </source>
</evidence>
<dbReference type="RefSeq" id="WP_067281924.1">
    <property type="nucleotide sequence ID" value="NZ_LOHS01000102.1"/>
</dbReference>
<keyword evidence="2" id="KW-0285">Flavoprotein</keyword>
<evidence type="ECO:0000256" key="3">
    <source>
        <dbReference type="ARBA" id="ARBA00022827"/>
    </source>
</evidence>